<evidence type="ECO:0000313" key="1">
    <source>
        <dbReference type="EMBL" id="KAJ7756203.1"/>
    </source>
</evidence>
<dbReference type="Proteomes" id="UP001215598">
    <property type="component" value="Unassembled WGS sequence"/>
</dbReference>
<organism evidence="1 2">
    <name type="scientific">Mycena metata</name>
    <dbReference type="NCBI Taxonomy" id="1033252"/>
    <lineage>
        <taxon>Eukaryota</taxon>
        <taxon>Fungi</taxon>
        <taxon>Dikarya</taxon>
        <taxon>Basidiomycota</taxon>
        <taxon>Agaricomycotina</taxon>
        <taxon>Agaricomycetes</taxon>
        <taxon>Agaricomycetidae</taxon>
        <taxon>Agaricales</taxon>
        <taxon>Marasmiineae</taxon>
        <taxon>Mycenaceae</taxon>
        <taxon>Mycena</taxon>
    </lineage>
</organism>
<dbReference type="EMBL" id="JARKIB010000047">
    <property type="protein sequence ID" value="KAJ7756203.1"/>
    <property type="molecule type" value="Genomic_DNA"/>
</dbReference>
<reference evidence="1" key="1">
    <citation type="submission" date="2023-03" db="EMBL/GenBank/DDBJ databases">
        <title>Massive genome expansion in bonnet fungi (Mycena s.s.) driven by repeated elements and novel gene families across ecological guilds.</title>
        <authorList>
            <consortium name="Lawrence Berkeley National Laboratory"/>
            <person name="Harder C.B."/>
            <person name="Miyauchi S."/>
            <person name="Viragh M."/>
            <person name="Kuo A."/>
            <person name="Thoen E."/>
            <person name="Andreopoulos B."/>
            <person name="Lu D."/>
            <person name="Skrede I."/>
            <person name="Drula E."/>
            <person name="Henrissat B."/>
            <person name="Morin E."/>
            <person name="Kohler A."/>
            <person name="Barry K."/>
            <person name="LaButti K."/>
            <person name="Morin E."/>
            <person name="Salamov A."/>
            <person name="Lipzen A."/>
            <person name="Mereny Z."/>
            <person name="Hegedus B."/>
            <person name="Baldrian P."/>
            <person name="Stursova M."/>
            <person name="Weitz H."/>
            <person name="Taylor A."/>
            <person name="Grigoriev I.V."/>
            <person name="Nagy L.G."/>
            <person name="Martin F."/>
            <person name="Kauserud H."/>
        </authorList>
    </citation>
    <scope>NUCLEOTIDE SEQUENCE</scope>
    <source>
        <strain evidence="1">CBHHK182m</strain>
    </source>
</reference>
<accession>A0AAD7NEA5</accession>
<dbReference type="AlphaFoldDB" id="A0AAD7NEA5"/>
<name>A0AAD7NEA5_9AGAR</name>
<protein>
    <submittedName>
        <fullName evidence="1">Uncharacterized protein</fullName>
    </submittedName>
</protein>
<gene>
    <name evidence="1" type="ORF">B0H16DRAFT_1458208</name>
</gene>
<evidence type="ECO:0000313" key="2">
    <source>
        <dbReference type="Proteomes" id="UP001215598"/>
    </source>
</evidence>
<comment type="caution">
    <text evidence="1">The sequence shown here is derived from an EMBL/GenBank/DDBJ whole genome shotgun (WGS) entry which is preliminary data.</text>
</comment>
<keyword evidence="2" id="KW-1185">Reference proteome</keyword>
<sequence>MPTFTNNHFTGRDSESHVQLSSRYHNLIDDESRCQSAPSLRRHSRYCARDPARTGINGSGIIFFTVVSFLRPSITPRWRYLNGVCTPEVVYDNERNVLGTSTSHLIAPPSNFHILTTRFSLWTQGLPSPLPDPSIALSAEKGHSVFCNVLEERRCVGPSAGHARSSSGGHRVWETLGALQGHGRCPNTADMRMRKMLALPRITTRSALTKINARSIEGRESRLT</sequence>
<proteinExistence type="predicted"/>